<dbReference type="GeneID" id="9681326"/>
<sequence>MTTIKRKIEEKRTVLPVLIMRQMSGRLADLRQFQGISKIGILTQGVSTNTSLEIVDFLDFQQISLLNRCRQLPEIRARLENATKKLSSFLTQIDSQGLFEITAKQQ</sequence>
<dbReference type="Proteomes" id="UP000001876">
    <property type="component" value="Unassembled WGS sequence"/>
</dbReference>
<gene>
    <name evidence="1" type="ORF">MICPUCDRAFT_64311</name>
</gene>
<keyword evidence="2" id="KW-1185">Reference proteome</keyword>
<evidence type="ECO:0000313" key="1">
    <source>
        <dbReference type="EMBL" id="EEH59739.1"/>
    </source>
</evidence>
<protein>
    <submittedName>
        <fullName evidence="1">Predicted protein</fullName>
    </submittedName>
</protein>
<organism evidence="2">
    <name type="scientific">Micromonas pusilla (strain CCMP1545)</name>
    <name type="common">Picoplanktonic green alga</name>
    <dbReference type="NCBI Taxonomy" id="564608"/>
    <lineage>
        <taxon>Eukaryota</taxon>
        <taxon>Viridiplantae</taxon>
        <taxon>Chlorophyta</taxon>
        <taxon>Mamiellophyceae</taxon>
        <taxon>Mamiellales</taxon>
        <taxon>Mamiellaceae</taxon>
        <taxon>Micromonas</taxon>
    </lineage>
</organism>
<dbReference type="AlphaFoldDB" id="C1MKC5"/>
<dbReference type="KEGG" id="mpp:MICPUCDRAFT_64311"/>
<evidence type="ECO:0000313" key="2">
    <source>
        <dbReference type="Proteomes" id="UP000001876"/>
    </source>
</evidence>
<name>C1MKC5_MICPC</name>
<dbReference type="EMBL" id="GG663736">
    <property type="protein sequence ID" value="EEH59739.1"/>
    <property type="molecule type" value="Genomic_DNA"/>
</dbReference>
<reference evidence="1 2" key="1">
    <citation type="journal article" date="2009" name="Science">
        <title>Green evolution and dynamic adaptations revealed by genomes of the marine picoeukaryotes Micromonas.</title>
        <authorList>
            <person name="Worden A.Z."/>
            <person name="Lee J.H."/>
            <person name="Mock T."/>
            <person name="Rouze P."/>
            <person name="Simmons M.P."/>
            <person name="Aerts A.L."/>
            <person name="Allen A.E."/>
            <person name="Cuvelier M.L."/>
            <person name="Derelle E."/>
            <person name="Everett M.V."/>
            <person name="Foulon E."/>
            <person name="Grimwood J."/>
            <person name="Gundlach H."/>
            <person name="Henrissat B."/>
            <person name="Napoli C."/>
            <person name="McDonald S.M."/>
            <person name="Parker M.S."/>
            <person name="Rombauts S."/>
            <person name="Salamov A."/>
            <person name="Von Dassow P."/>
            <person name="Badger J.H."/>
            <person name="Coutinho P.M."/>
            <person name="Demir E."/>
            <person name="Dubchak I."/>
            <person name="Gentemann C."/>
            <person name="Eikrem W."/>
            <person name="Gready J.E."/>
            <person name="John U."/>
            <person name="Lanier W."/>
            <person name="Lindquist E.A."/>
            <person name="Lucas S."/>
            <person name="Mayer K.F."/>
            <person name="Moreau H."/>
            <person name="Not F."/>
            <person name="Otillar R."/>
            <person name="Panaud O."/>
            <person name="Pangilinan J."/>
            <person name="Paulsen I."/>
            <person name="Piegu B."/>
            <person name="Poliakov A."/>
            <person name="Robbens S."/>
            <person name="Schmutz J."/>
            <person name="Toulza E."/>
            <person name="Wyss T."/>
            <person name="Zelensky A."/>
            <person name="Zhou K."/>
            <person name="Armbrust E.V."/>
            <person name="Bhattacharya D."/>
            <person name="Goodenough U.W."/>
            <person name="Van de Peer Y."/>
            <person name="Grigoriev I.V."/>
        </authorList>
    </citation>
    <scope>NUCLEOTIDE SEQUENCE [LARGE SCALE GENOMIC DNA]</scope>
    <source>
        <strain evidence="1 2">CCMP1545</strain>
    </source>
</reference>
<proteinExistence type="predicted"/>
<dbReference type="RefSeq" id="XP_003056363.1">
    <property type="nucleotide sequence ID" value="XM_003056317.1"/>
</dbReference>
<accession>C1MKC5</accession>